<gene>
    <name evidence="1" type="ORF">Prudu_020522</name>
</gene>
<reference evidence="1" key="1">
    <citation type="journal article" date="2019" name="Science">
        <title>Mutation of a bHLH transcription factor allowed almond domestication.</title>
        <authorList>
            <person name="Sanchez-Perez R."/>
            <person name="Pavan S."/>
            <person name="Mazzeo R."/>
            <person name="Moldovan C."/>
            <person name="Aiese Cigliano R."/>
            <person name="Del Cueto J."/>
            <person name="Ricciardi F."/>
            <person name="Lotti C."/>
            <person name="Ricciardi L."/>
            <person name="Dicenta F."/>
            <person name="Lopez-Marques R.L."/>
            <person name="Lindberg Moller B."/>
        </authorList>
    </citation>
    <scope>NUCLEOTIDE SEQUENCE</scope>
</reference>
<sequence length="171" mass="19257">MTILEGVSRGSYCWVMWGRNDASGWHRKDTYSEQVILCASQASLPMKPGIQMYGVPSASFPLLPIFIMMEIRQLRVLTSEFLGNLYLLRIGQALVQISYQCLRCDQNKIASTGFNLEEKKNLLQASCCVVRVLNVIRARLGIHIVSAVVYNGCYMQSSIRMADDAQEVAQR</sequence>
<dbReference type="AlphaFoldDB" id="A0A4Y1RVG6"/>
<proteinExistence type="predicted"/>
<accession>A0A4Y1RVG6</accession>
<name>A0A4Y1RVG6_PRUDU</name>
<evidence type="ECO:0000313" key="1">
    <source>
        <dbReference type="EMBL" id="BBH08359.1"/>
    </source>
</evidence>
<protein>
    <submittedName>
        <fullName evidence="1">Uncharacterized protein</fullName>
    </submittedName>
</protein>
<organism evidence="1">
    <name type="scientific">Prunus dulcis</name>
    <name type="common">Almond</name>
    <name type="synonym">Amygdalus dulcis</name>
    <dbReference type="NCBI Taxonomy" id="3755"/>
    <lineage>
        <taxon>Eukaryota</taxon>
        <taxon>Viridiplantae</taxon>
        <taxon>Streptophyta</taxon>
        <taxon>Embryophyta</taxon>
        <taxon>Tracheophyta</taxon>
        <taxon>Spermatophyta</taxon>
        <taxon>Magnoliopsida</taxon>
        <taxon>eudicotyledons</taxon>
        <taxon>Gunneridae</taxon>
        <taxon>Pentapetalae</taxon>
        <taxon>rosids</taxon>
        <taxon>fabids</taxon>
        <taxon>Rosales</taxon>
        <taxon>Rosaceae</taxon>
        <taxon>Amygdaloideae</taxon>
        <taxon>Amygdaleae</taxon>
        <taxon>Prunus</taxon>
    </lineage>
</organism>
<dbReference type="EMBL" id="AP019303">
    <property type="protein sequence ID" value="BBH08359.1"/>
    <property type="molecule type" value="Genomic_DNA"/>
</dbReference>